<dbReference type="OrthoDB" id="4148767at2759"/>
<organism evidence="3 4">
    <name type="scientific">Viridothelium virens</name>
    <name type="common">Speckled blister lichen</name>
    <name type="synonym">Trypethelium virens</name>
    <dbReference type="NCBI Taxonomy" id="1048519"/>
    <lineage>
        <taxon>Eukaryota</taxon>
        <taxon>Fungi</taxon>
        <taxon>Dikarya</taxon>
        <taxon>Ascomycota</taxon>
        <taxon>Pezizomycotina</taxon>
        <taxon>Dothideomycetes</taxon>
        <taxon>Dothideomycetes incertae sedis</taxon>
        <taxon>Trypetheliales</taxon>
        <taxon>Trypetheliaceae</taxon>
        <taxon>Viridothelium</taxon>
    </lineage>
</organism>
<name>A0A6A6HFH7_VIRVR</name>
<feature type="compositionally biased region" description="Basic residues" evidence="1">
    <location>
        <begin position="144"/>
        <end position="153"/>
    </location>
</feature>
<feature type="compositionally biased region" description="Basic and acidic residues" evidence="1">
    <location>
        <begin position="131"/>
        <end position="143"/>
    </location>
</feature>
<dbReference type="EMBL" id="ML991783">
    <property type="protein sequence ID" value="KAF2236701.1"/>
    <property type="molecule type" value="Genomic_DNA"/>
</dbReference>
<feature type="transmembrane region" description="Helical" evidence="2">
    <location>
        <begin position="12"/>
        <end position="38"/>
    </location>
</feature>
<sequence length="267" mass="30747">MGVSLSTNSSIAPVSLASVVIGFVSFAFTVATAFRVFWSNIKTIRAAPTEVPDYLGNLKQALYEERAHLRAVRRKTRGIELYDEGGFKVLADAVKHMIRDFKRLERPFLVEDSVAYRTWWGYEDPNDFRGEKEEGIRGGDGRSRKGSRKRRSRSSYDTRDGGGHAYAGNPDGEKGRNRRGHPHEDDYYATDYRKIGLVQRYIWLKERSKVVEMLESVTRIQTRRMAKQVCELSILMADMERRGRQSNETMLNMEERLSRVVGVRRVE</sequence>
<feature type="region of interest" description="Disordered" evidence="1">
    <location>
        <begin position="131"/>
        <end position="185"/>
    </location>
</feature>
<keyword evidence="4" id="KW-1185">Reference proteome</keyword>
<keyword evidence="2" id="KW-1133">Transmembrane helix</keyword>
<accession>A0A6A6HFH7</accession>
<keyword evidence="2" id="KW-0472">Membrane</keyword>
<proteinExistence type="predicted"/>
<reference evidence="3" key="1">
    <citation type="journal article" date="2020" name="Stud. Mycol.">
        <title>101 Dothideomycetes genomes: a test case for predicting lifestyles and emergence of pathogens.</title>
        <authorList>
            <person name="Haridas S."/>
            <person name="Albert R."/>
            <person name="Binder M."/>
            <person name="Bloem J."/>
            <person name="Labutti K."/>
            <person name="Salamov A."/>
            <person name="Andreopoulos B."/>
            <person name="Baker S."/>
            <person name="Barry K."/>
            <person name="Bills G."/>
            <person name="Bluhm B."/>
            <person name="Cannon C."/>
            <person name="Castanera R."/>
            <person name="Culley D."/>
            <person name="Daum C."/>
            <person name="Ezra D."/>
            <person name="Gonzalez J."/>
            <person name="Henrissat B."/>
            <person name="Kuo A."/>
            <person name="Liang C."/>
            <person name="Lipzen A."/>
            <person name="Lutzoni F."/>
            <person name="Magnuson J."/>
            <person name="Mondo S."/>
            <person name="Nolan M."/>
            <person name="Ohm R."/>
            <person name="Pangilinan J."/>
            <person name="Park H.-J."/>
            <person name="Ramirez L."/>
            <person name="Alfaro M."/>
            <person name="Sun H."/>
            <person name="Tritt A."/>
            <person name="Yoshinaga Y."/>
            <person name="Zwiers L.-H."/>
            <person name="Turgeon B."/>
            <person name="Goodwin S."/>
            <person name="Spatafora J."/>
            <person name="Crous P."/>
            <person name="Grigoriev I."/>
        </authorList>
    </citation>
    <scope>NUCLEOTIDE SEQUENCE</scope>
    <source>
        <strain evidence="3">Tuck. ex Michener</strain>
    </source>
</reference>
<keyword evidence="2" id="KW-0812">Transmembrane</keyword>
<dbReference type="AlphaFoldDB" id="A0A6A6HFH7"/>
<evidence type="ECO:0000256" key="2">
    <source>
        <dbReference type="SAM" id="Phobius"/>
    </source>
</evidence>
<evidence type="ECO:0000313" key="3">
    <source>
        <dbReference type="EMBL" id="KAF2236701.1"/>
    </source>
</evidence>
<dbReference type="Proteomes" id="UP000800092">
    <property type="component" value="Unassembled WGS sequence"/>
</dbReference>
<gene>
    <name evidence="3" type="ORF">EV356DRAFT_497568</name>
</gene>
<protein>
    <submittedName>
        <fullName evidence="3">Uncharacterized protein</fullName>
    </submittedName>
</protein>
<evidence type="ECO:0000313" key="4">
    <source>
        <dbReference type="Proteomes" id="UP000800092"/>
    </source>
</evidence>
<evidence type="ECO:0000256" key="1">
    <source>
        <dbReference type="SAM" id="MobiDB-lite"/>
    </source>
</evidence>